<dbReference type="AlphaFoldDB" id="A0A369TP88"/>
<keyword evidence="3" id="KW-1185">Reference proteome</keyword>
<feature type="transmembrane region" description="Helical" evidence="1">
    <location>
        <begin position="12"/>
        <end position="32"/>
    </location>
</feature>
<accession>A0A369TP88</accession>
<feature type="transmembrane region" description="Helical" evidence="1">
    <location>
        <begin position="44"/>
        <end position="72"/>
    </location>
</feature>
<evidence type="ECO:0000256" key="1">
    <source>
        <dbReference type="SAM" id="Phobius"/>
    </source>
</evidence>
<organism evidence="2 3">
    <name type="scientific">Thalassococcus profundi</name>
    <dbReference type="NCBI Taxonomy" id="2282382"/>
    <lineage>
        <taxon>Bacteria</taxon>
        <taxon>Pseudomonadati</taxon>
        <taxon>Pseudomonadota</taxon>
        <taxon>Alphaproteobacteria</taxon>
        <taxon>Rhodobacterales</taxon>
        <taxon>Roseobacteraceae</taxon>
        <taxon>Thalassococcus</taxon>
    </lineage>
</organism>
<protein>
    <submittedName>
        <fullName evidence="2">Uncharacterized protein</fullName>
    </submittedName>
</protein>
<keyword evidence="1" id="KW-1133">Transmembrane helix</keyword>
<name>A0A369TP88_9RHOB</name>
<sequence>MSPLLDPSPLLLAFLFAKKFVFGEAILLLALLRVVLSHGLSRMAAALAALCAAAITVTVFAPALGVSGAAWYPAAARAVSFNGGMAALVLLSALFWLSAALPGRRARWIDTVHGLLLLGLLGLWIVAMF</sequence>
<evidence type="ECO:0000313" key="3">
    <source>
        <dbReference type="Proteomes" id="UP000253977"/>
    </source>
</evidence>
<feature type="transmembrane region" description="Helical" evidence="1">
    <location>
        <begin position="108"/>
        <end position="127"/>
    </location>
</feature>
<comment type="caution">
    <text evidence="2">The sequence shown here is derived from an EMBL/GenBank/DDBJ whole genome shotgun (WGS) entry which is preliminary data.</text>
</comment>
<reference evidence="2 3" key="1">
    <citation type="submission" date="2018-07" db="EMBL/GenBank/DDBJ databases">
        <title>Thalassococcus profundi sp. nov., a marine bacterium isolated from deep seawater of Okinawa Trough.</title>
        <authorList>
            <person name="Yu M."/>
        </authorList>
    </citation>
    <scope>NUCLEOTIDE SEQUENCE [LARGE SCALE GENOMIC DNA]</scope>
    <source>
        <strain evidence="2 3">WRAS1</strain>
    </source>
</reference>
<proteinExistence type="predicted"/>
<keyword evidence="1" id="KW-0472">Membrane</keyword>
<evidence type="ECO:0000313" key="2">
    <source>
        <dbReference type="EMBL" id="RDD66662.1"/>
    </source>
</evidence>
<dbReference type="RefSeq" id="WP_114510712.1">
    <property type="nucleotide sequence ID" value="NZ_QPMK01000005.1"/>
</dbReference>
<keyword evidence="1" id="KW-0812">Transmembrane</keyword>
<dbReference type="Proteomes" id="UP000253977">
    <property type="component" value="Unassembled WGS sequence"/>
</dbReference>
<dbReference type="EMBL" id="QPMK01000005">
    <property type="protein sequence ID" value="RDD66662.1"/>
    <property type="molecule type" value="Genomic_DNA"/>
</dbReference>
<feature type="transmembrane region" description="Helical" evidence="1">
    <location>
        <begin position="78"/>
        <end position="101"/>
    </location>
</feature>
<gene>
    <name evidence="2" type="ORF">DU478_09485</name>
</gene>